<reference evidence="1" key="1">
    <citation type="submission" date="2014-05" db="EMBL/GenBank/DDBJ databases">
        <authorList>
            <person name="Chronopoulou M."/>
        </authorList>
    </citation>
    <scope>NUCLEOTIDE SEQUENCE</scope>
    <source>
        <tissue evidence="1">Whole organism</tissue>
    </source>
</reference>
<organism evidence="1">
    <name type="scientific">Lepeophtheirus salmonis</name>
    <name type="common">Salmon louse</name>
    <name type="synonym">Caligus salmonis</name>
    <dbReference type="NCBI Taxonomy" id="72036"/>
    <lineage>
        <taxon>Eukaryota</taxon>
        <taxon>Metazoa</taxon>
        <taxon>Ecdysozoa</taxon>
        <taxon>Arthropoda</taxon>
        <taxon>Crustacea</taxon>
        <taxon>Multicrustacea</taxon>
        <taxon>Hexanauplia</taxon>
        <taxon>Copepoda</taxon>
        <taxon>Siphonostomatoida</taxon>
        <taxon>Caligidae</taxon>
        <taxon>Lepeophtheirus</taxon>
    </lineage>
</organism>
<evidence type="ECO:0000313" key="1">
    <source>
        <dbReference type="EMBL" id="CDW35322.1"/>
    </source>
</evidence>
<accession>A0A0K2UBJ6</accession>
<dbReference type="EMBL" id="HACA01017961">
    <property type="protein sequence ID" value="CDW35322.1"/>
    <property type="molecule type" value="Transcribed_RNA"/>
</dbReference>
<sequence length="116" mass="12964">MAVHLPVPFCPAESRIFSSKGDPSVSLYLSILVDISIKKESNSLLFHSLNILDISSCDKSKVPFIKWYASQMSCMSPYSIPLWTIFTKWPDPSSPTQSQHGSPLDFAQIAWKMGLI</sequence>
<dbReference type="AlphaFoldDB" id="A0A0K2UBJ6"/>
<proteinExistence type="predicted"/>
<protein>
    <submittedName>
        <fullName evidence="1">Uncharacterized protein</fullName>
    </submittedName>
</protein>
<name>A0A0K2UBJ6_LEPSM</name>